<evidence type="ECO:0000313" key="5">
    <source>
        <dbReference type="Proteomes" id="UP000514752"/>
    </source>
</evidence>
<dbReference type="Pfam" id="PF08338">
    <property type="entry name" value="DUF1731"/>
    <property type="match status" value="1"/>
</dbReference>
<proteinExistence type="inferred from homology"/>
<dbReference type="Proteomes" id="UP000514752">
    <property type="component" value="Chromosome"/>
</dbReference>
<sequence>MTNPSPTLVLIGGSGLIGRHLAAFFRQDGWRVLIVSRDPNRAREDLGGQYEYVASLNHLYADMPIDLVVNLAGASIGEGKWTPQRKHALLDSRLQPTRALGEWLQQRTPDKRPKLVVQASAVGYYGNGRADGWPHCTESAPPQTVFPSQLCQQWEAAAKEAAQAAGVPLVICRFGVVLARDGGILPQLLKPVAWCVGNIGSGEQPLAWIHIDDVAHGIRFLYRLQPERRRAVYNFTASQLSTQADFARAAASALRRPLLLGIPAALMRGIMGEQADLVLEGQFVVPQALLADGYHFRFPELPQALADLLNVQ</sequence>
<feature type="domain" description="DUF1731" evidence="3">
    <location>
        <begin position="262"/>
        <end position="308"/>
    </location>
</feature>
<dbReference type="Gene3D" id="3.40.50.720">
    <property type="entry name" value="NAD(P)-binding Rossmann-like Domain"/>
    <property type="match status" value="1"/>
</dbReference>
<dbReference type="SUPFAM" id="SSF51735">
    <property type="entry name" value="NAD(P)-binding Rossmann-fold domains"/>
    <property type="match status" value="1"/>
</dbReference>
<dbReference type="EMBL" id="CP059567">
    <property type="protein sequence ID" value="QMT40591.1"/>
    <property type="molecule type" value="Genomic_DNA"/>
</dbReference>
<name>A0A7D7S898_9NEIS</name>
<reference evidence="4 5" key="1">
    <citation type="submission" date="2020-07" db="EMBL/GenBank/DDBJ databases">
        <title>Genomic diversity of species in the Neisseriaceae family.</title>
        <authorList>
            <person name="Vincent A.T."/>
            <person name="Bernet E."/>
            <person name="Veyrier F.J."/>
        </authorList>
    </citation>
    <scope>NUCLEOTIDE SEQUENCE [LARGE SCALE GENOMIC DNA]</scope>
    <source>
        <strain evidence="4 5">DSM 22244</strain>
    </source>
</reference>
<dbReference type="InterPro" id="IPR036291">
    <property type="entry name" value="NAD(P)-bd_dom_sf"/>
</dbReference>
<evidence type="ECO:0000259" key="2">
    <source>
        <dbReference type="Pfam" id="PF01370"/>
    </source>
</evidence>
<gene>
    <name evidence="4" type="ORF">H3L94_00530</name>
</gene>
<dbReference type="KEGG" id="nsg:H3L94_00530"/>
<evidence type="ECO:0000259" key="3">
    <source>
        <dbReference type="Pfam" id="PF08338"/>
    </source>
</evidence>
<evidence type="ECO:0000313" key="4">
    <source>
        <dbReference type="EMBL" id="QMT40591.1"/>
    </source>
</evidence>
<dbReference type="Pfam" id="PF01370">
    <property type="entry name" value="Epimerase"/>
    <property type="match status" value="1"/>
</dbReference>
<dbReference type="InterPro" id="IPR001509">
    <property type="entry name" value="Epimerase_deHydtase"/>
</dbReference>
<dbReference type="AlphaFoldDB" id="A0A7D7S898"/>
<dbReference type="RefSeq" id="WP_182122233.1">
    <property type="nucleotide sequence ID" value="NZ_CP059567.1"/>
</dbReference>
<feature type="domain" description="NAD-dependent epimerase/dehydratase" evidence="2">
    <location>
        <begin position="9"/>
        <end position="224"/>
    </location>
</feature>
<dbReference type="InterPro" id="IPR010099">
    <property type="entry name" value="SDR39U1"/>
</dbReference>
<dbReference type="PANTHER" id="PTHR11092">
    <property type="entry name" value="SUGAR NUCLEOTIDE EPIMERASE RELATED"/>
    <property type="match status" value="1"/>
</dbReference>
<dbReference type="PANTHER" id="PTHR11092:SF0">
    <property type="entry name" value="EPIMERASE FAMILY PROTEIN SDR39U1"/>
    <property type="match status" value="1"/>
</dbReference>
<accession>A0A7D7S898</accession>
<comment type="similarity">
    <text evidence="1">Belongs to the NAD(P)-dependent epimerase/dehydratase family. SDR39U1 subfamily.</text>
</comment>
<dbReference type="InterPro" id="IPR013549">
    <property type="entry name" value="DUF1731"/>
</dbReference>
<protein>
    <submittedName>
        <fullName evidence="4">TIGR01777 family protein</fullName>
    </submittedName>
</protein>
<dbReference type="NCBIfam" id="TIGR01777">
    <property type="entry name" value="yfcH"/>
    <property type="match status" value="1"/>
</dbReference>
<evidence type="ECO:0000256" key="1">
    <source>
        <dbReference type="ARBA" id="ARBA00009353"/>
    </source>
</evidence>
<organism evidence="4 5">
    <name type="scientific">Neisseria shayeganii</name>
    <dbReference type="NCBI Taxonomy" id="607712"/>
    <lineage>
        <taxon>Bacteria</taxon>
        <taxon>Pseudomonadati</taxon>
        <taxon>Pseudomonadota</taxon>
        <taxon>Betaproteobacteria</taxon>
        <taxon>Neisseriales</taxon>
        <taxon>Neisseriaceae</taxon>
        <taxon>Neisseria</taxon>
    </lineage>
</organism>